<dbReference type="Gene3D" id="3.40.50.2000">
    <property type="entry name" value="Glycogen Phosphorylase B"/>
    <property type="match status" value="1"/>
</dbReference>
<dbReference type="SUPFAM" id="SSF53756">
    <property type="entry name" value="UDP-Glycosyltransferase/glycogen phosphorylase"/>
    <property type="match status" value="1"/>
</dbReference>
<reference evidence="1" key="1">
    <citation type="submission" date="2019-08" db="EMBL/GenBank/DDBJ databases">
        <authorList>
            <person name="Kucharzyk K."/>
            <person name="Murdoch R.W."/>
            <person name="Higgins S."/>
            <person name="Loffler F."/>
        </authorList>
    </citation>
    <scope>NUCLEOTIDE SEQUENCE</scope>
</reference>
<protein>
    <submittedName>
        <fullName evidence="1">Processive diacylglycerol beta-glucosyltransferase</fullName>
        <ecNumber evidence="1">2.4.1.315</ecNumber>
    </submittedName>
</protein>
<gene>
    <name evidence="1" type="primary">ugtP_18</name>
    <name evidence="1" type="ORF">SDC9_97821</name>
</gene>
<evidence type="ECO:0000313" key="1">
    <source>
        <dbReference type="EMBL" id="MPM51075.1"/>
    </source>
</evidence>
<sequence length="195" mass="22020">MERLSKQEARKILNLEDRFTLLLNFGGEGIGSTALVEELGKRGLAWQIVVVGALREHMKKRISELAKRYPSLTIESPGFVSNIGVYMCACDVQAGKAGANALMESMALHRPFMISELLHAARDTARFFARYQVGWVVRNHRKQADILQAFAESEPQRKAMEERLAKLPISFDSDQFITLLLEQFQTCFLSDNSLL</sequence>
<dbReference type="PANTHER" id="PTHR43025:SF3">
    <property type="entry name" value="MONOGALACTOSYLDIACYLGLYCEROL SYNTHASE 1, CHLOROPLASTIC"/>
    <property type="match status" value="1"/>
</dbReference>
<comment type="caution">
    <text evidence="1">The sequence shown here is derived from an EMBL/GenBank/DDBJ whole genome shotgun (WGS) entry which is preliminary data.</text>
</comment>
<keyword evidence="1" id="KW-0328">Glycosyltransferase</keyword>
<accession>A0A645ACZ2</accession>
<dbReference type="AlphaFoldDB" id="A0A645ACZ2"/>
<dbReference type="PANTHER" id="PTHR43025">
    <property type="entry name" value="MONOGALACTOSYLDIACYLGLYCEROL SYNTHASE"/>
    <property type="match status" value="1"/>
</dbReference>
<dbReference type="EMBL" id="VSSQ01013250">
    <property type="protein sequence ID" value="MPM51075.1"/>
    <property type="molecule type" value="Genomic_DNA"/>
</dbReference>
<dbReference type="GO" id="GO:0016757">
    <property type="term" value="F:glycosyltransferase activity"/>
    <property type="evidence" value="ECO:0007669"/>
    <property type="project" value="UniProtKB-KW"/>
</dbReference>
<organism evidence="1">
    <name type="scientific">bioreactor metagenome</name>
    <dbReference type="NCBI Taxonomy" id="1076179"/>
    <lineage>
        <taxon>unclassified sequences</taxon>
        <taxon>metagenomes</taxon>
        <taxon>ecological metagenomes</taxon>
    </lineage>
</organism>
<dbReference type="InterPro" id="IPR050519">
    <property type="entry name" value="Glycosyltransf_28_UgtP"/>
</dbReference>
<proteinExistence type="predicted"/>
<keyword evidence="1" id="KW-0808">Transferase</keyword>
<dbReference type="EC" id="2.4.1.315" evidence="1"/>
<name>A0A645ACZ2_9ZZZZ</name>